<organism evidence="2 3">
    <name type="scientific">Mucilaginibacter calamicampi</name>
    <dbReference type="NCBI Taxonomy" id="1302352"/>
    <lineage>
        <taxon>Bacteria</taxon>
        <taxon>Pseudomonadati</taxon>
        <taxon>Bacteroidota</taxon>
        <taxon>Sphingobacteriia</taxon>
        <taxon>Sphingobacteriales</taxon>
        <taxon>Sphingobacteriaceae</taxon>
        <taxon>Mucilaginibacter</taxon>
    </lineage>
</organism>
<protein>
    <submittedName>
        <fullName evidence="2">Uncharacterized protein</fullName>
    </submittedName>
</protein>
<proteinExistence type="predicted"/>
<name>A0ABW2YS18_9SPHI</name>
<dbReference type="Proteomes" id="UP001596958">
    <property type="component" value="Unassembled WGS sequence"/>
</dbReference>
<comment type="caution">
    <text evidence="2">The sequence shown here is derived from an EMBL/GenBank/DDBJ whole genome shotgun (WGS) entry which is preliminary data.</text>
</comment>
<keyword evidence="3" id="KW-1185">Reference proteome</keyword>
<evidence type="ECO:0000313" key="2">
    <source>
        <dbReference type="EMBL" id="MFD0749198.1"/>
    </source>
</evidence>
<dbReference type="EMBL" id="JBHTHU010000001">
    <property type="protein sequence ID" value="MFD0749198.1"/>
    <property type="molecule type" value="Genomic_DNA"/>
</dbReference>
<gene>
    <name evidence="2" type="ORF">ACFQZS_03530</name>
</gene>
<evidence type="ECO:0000256" key="1">
    <source>
        <dbReference type="SAM" id="MobiDB-lite"/>
    </source>
</evidence>
<sequence length="405" mass="45664">MKVSRRSVAFWYQSDGKRYSPLLMKGNHVVPLYFHVENNQFDFGAGARDRFFQHDPHAYGDYFELIKDPSQHFTLHNSAKRVKQLLYYGIEQFLSHFLNTVLYKSDAIESYRAAFPLKFIFEPDIAEPERNLVAGLFTEAGYRAVSVLSYSNLLLEHLRHDNFIGKKYAVLMLTGLADNLYLDLYEKGAETPVAASMIPHKGADPRINILAGMIVGYIQEQNSYLSLDTEREIAGLLPQCAALLAENKRIVTGEAELSNGSKFWFRINLKSVEDSLQYYSGDLIVSTAIDELLQSLGIRTDELIVLLCSEQIMTSYFTDRLLKPYPNVKNVTTVHIDGAMQLIFSKVPPTAPAPARPLFPPKLPPLPDPKQAIKQPPPMPAAKNPTSEKPRTVIPPPLPPIRKKT</sequence>
<feature type="compositionally biased region" description="Pro residues" evidence="1">
    <location>
        <begin position="354"/>
        <end position="368"/>
    </location>
</feature>
<evidence type="ECO:0000313" key="3">
    <source>
        <dbReference type="Proteomes" id="UP001596958"/>
    </source>
</evidence>
<feature type="region of interest" description="Disordered" evidence="1">
    <location>
        <begin position="354"/>
        <end position="405"/>
    </location>
</feature>
<feature type="compositionally biased region" description="Pro residues" evidence="1">
    <location>
        <begin position="393"/>
        <end position="405"/>
    </location>
</feature>
<reference evidence="3" key="1">
    <citation type="journal article" date="2019" name="Int. J. Syst. Evol. Microbiol.">
        <title>The Global Catalogue of Microorganisms (GCM) 10K type strain sequencing project: providing services to taxonomists for standard genome sequencing and annotation.</title>
        <authorList>
            <consortium name="The Broad Institute Genomics Platform"/>
            <consortium name="The Broad Institute Genome Sequencing Center for Infectious Disease"/>
            <person name="Wu L."/>
            <person name="Ma J."/>
        </authorList>
    </citation>
    <scope>NUCLEOTIDE SEQUENCE [LARGE SCALE GENOMIC DNA]</scope>
    <source>
        <strain evidence="3">CCUG 63418</strain>
    </source>
</reference>
<accession>A0ABW2YS18</accession>